<dbReference type="GO" id="GO:0003916">
    <property type="term" value="F:DNA topoisomerase activity"/>
    <property type="evidence" value="ECO:0007669"/>
    <property type="project" value="InterPro"/>
</dbReference>
<dbReference type="SUPFAM" id="SSF57783">
    <property type="entry name" value="Zinc beta-ribbon"/>
    <property type="match status" value="1"/>
</dbReference>
<dbReference type="InterPro" id="IPR006054">
    <property type="entry name" value="DnaQ"/>
</dbReference>
<keyword evidence="1" id="KW-0269">Exonuclease</keyword>
<evidence type="ECO:0000256" key="1">
    <source>
        <dbReference type="ARBA" id="ARBA00022839"/>
    </source>
</evidence>
<dbReference type="Proteomes" id="UP000283513">
    <property type="component" value="Unassembled WGS sequence"/>
</dbReference>
<dbReference type="NCBIfam" id="TIGR00573">
    <property type="entry name" value="dnaq"/>
    <property type="match status" value="1"/>
</dbReference>
<dbReference type="GO" id="GO:0006265">
    <property type="term" value="P:DNA topological change"/>
    <property type="evidence" value="ECO:0007669"/>
    <property type="project" value="InterPro"/>
</dbReference>
<dbReference type="OrthoDB" id="9776650at2"/>
<dbReference type="Proteomes" id="UP000095350">
    <property type="component" value="Unassembled WGS sequence"/>
</dbReference>
<dbReference type="EMBL" id="QSHO01000014">
    <property type="protein sequence ID" value="RHC14991.1"/>
    <property type="molecule type" value="Genomic_DNA"/>
</dbReference>
<keyword evidence="1" id="KW-0378">Hydrolase</keyword>
<dbReference type="GO" id="GO:0003887">
    <property type="term" value="F:DNA-directed DNA polymerase activity"/>
    <property type="evidence" value="ECO:0007669"/>
    <property type="project" value="UniProtKB-EC"/>
</dbReference>
<dbReference type="InterPro" id="IPR013520">
    <property type="entry name" value="Ribonucl_H"/>
</dbReference>
<dbReference type="STRING" id="166486.ERS852572_00975"/>
<dbReference type="Pfam" id="PF00929">
    <property type="entry name" value="RNase_T"/>
    <property type="match status" value="1"/>
</dbReference>
<dbReference type="PANTHER" id="PTHR30231">
    <property type="entry name" value="DNA POLYMERASE III SUBUNIT EPSILON"/>
    <property type="match status" value="1"/>
</dbReference>
<dbReference type="GO" id="GO:0005829">
    <property type="term" value="C:cytosol"/>
    <property type="evidence" value="ECO:0007669"/>
    <property type="project" value="TreeGrafter"/>
</dbReference>
<keyword evidence="3" id="KW-0548">Nucleotidyltransferase</keyword>
<dbReference type="Pfam" id="PF01396">
    <property type="entry name" value="Zn_ribbon_Top1"/>
    <property type="match status" value="1"/>
</dbReference>
<evidence type="ECO:0000259" key="2">
    <source>
        <dbReference type="SMART" id="SM00479"/>
    </source>
</evidence>
<dbReference type="SUPFAM" id="SSF53098">
    <property type="entry name" value="Ribonuclease H-like"/>
    <property type="match status" value="1"/>
</dbReference>
<evidence type="ECO:0000313" key="5">
    <source>
        <dbReference type="Proteomes" id="UP000095350"/>
    </source>
</evidence>
<dbReference type="PANTHER" id="PTHR30231:SF41">
    <property type="entry name" value="DNA POLYMERASE III SUBUNIT EPSILON"/>
    <property type="match status" value="1"/>
</dbReference>
<dbReference type="GO" id="GO:0003677">
    <property type="term" value="F:DNA binding"/>
    <property type="evidence" value="ECO:0007669"/>
    <property type="project" value="InterPro"/>
</dbReference>
<name>A0A173SJP7_9FIRM</name>
<reference evidence="4 6" key="2">
    <citation type="submission" date="2018-08" db="EMBL/GenBank/DDBJ databases">
        <title>A genome reference for cultivated species of the human gut microbiota.</title>
        <authorList>
            <person name="Zou Y."/>
            <person name="Xue W."/>
            <person name="Luo G."/>
        </authorList>
    </citation>
    <scope>NUCLEOTIDE SEQUENCE [LARGE SCALE GENOMIC DNA]</scope>
    <source>
        <strain evidence="4 6">AM37-1AC</strain>
    </source>
</reference>
<dbReference type="Gene3D" id="3.30.420.10">
    <property type="entry name" value="Ribonuclease H-like superfamily/Ribonuclease H"/>
    <property type="match status" value="1"/>
</dbReference>
<dbReference type="AlphaFoldDB" id="A0A173SJP7"/>
<dbReference type="SMART" id="SM00479">
    <property type="entry name" value="EXOIII"/>
    <property type="match status" value="1"/>
</dbReference>
<dbReference type="Gene3D" id="3.30.65.10">
    <property type="entry name" value="Bacterial Topoisomerase I, domain 1"/>
    <property type="match status" value="1"/>
</dbReference>
<dbReference type="EC" id="2.7.7.7" evidence="3"/>
<sequence length="226" mass="25591">MLGKRKGKQRREYVPDYVLYDLETTGISSLYDEVIEISAVKVRNGKIVDEFSELVNPGRPIPYAASSVNNISDKMVENARSFEKVLPEFLAFARDDVLAGHNIAGFDMKFLYRDCEKYFGQTLTNDYIDTLAIAKLCFPEWKHRKLSDLAEHYGISTKGAHRALADCRMNQQVFELMAKESGGTSAKQTEEKICPRCGLALKKRNGRFGGFWGCTGFPDCRYTENV</sequence>
<dbReference type="InterPro" id="IPR012337">
    <property type="entry name" value="RNaseH-like_sf"/>
</dbReference>
<evidence type="ECO:0000313" key="3">
    <source>
        <dbReference type="EMBL" id="CUM89418.1"/>
    </source>
</evidence>
<dbReference type="GO" id="GO:0008408">
    <property type="term" value="F:3'-5' exonuclease activity"/>
    <property type="evidence" value="ECO:0007669"/>
    <property type="project" value="TreeGrafter"/>
</dbReference>
<dbReference type="EMBL" id="CYXZ01000006">
    <property type="protein sequence ID" value="CUM89418.1"/>
    <property type="molecule type" value="Genomic_DNA"/>
</dbReference>
<gene>
    <name evidence="3" type="primary">polC_2</name>
    <name evidence="4" type="ORF">DW856_14545</name>
    <name evidence="3" type="ORF">ERS852572_00975</name>
</gene>
<dbReference type="InterPro" id="IPR036397">
    <property type="entry name" value="RNaseH_sf"/>
</dbReference>
<proteinExistence type="predicted"/>
<reference evidence="3 5" key="1">
    <citation type="submission" date="2015-09" db="EMBL/GenBank/DDBJ databases">
        <authorList>
            <consortium name="Pathogen Informatics"/>
        </authorList>
    </citation>
    <scope>NUCLEOTIDE SEQUENCE [LARGE SCALE GENOMIC DNA]</scope>
    <source>
        <strain evidence="3 5">2789STDY5834960</strain>
    </source>
</reference>
<dbReference type="FunFam" id="3.30.420.10:FF:000045">
    <property type="entry name" value="3'-5' exonuclease DinG"/>
    <property type="match status" value="1"/>
</dbReference>
<protein>
    <submittedName>
        <fullName evidence="3">DNA polymerase III polC-type</fullName>
        <ecNumber evidence="3">2.7.7.7</ecNumber>
    </submittedName>
    <submittedName>
        <fullName evidence="4">DNA polymerase III subunit epsilon</fullName>
    </submittedName>
</protein>
<dbReference type="PaxDb" id="166486-ERS852572_00975"/>
<evidence type="ECO:0000313" key="6">
    <source>
        <dbReference type="Proteomes" id="UP000283513"/>
    </source>
</evidence>
<evidence type="ECO:0000313" key="4">
    <source>
        <dbReference type="EMBL" id="RHC14991.1"/>
    </source>
</evidence>
<dbReference type="GO" id="GO:0005694">
    <property type="term" value="C:chromosome"/>
    <property type="evidence" value="ECO:0007669"/>
    <property type="project" value="InterPro"/>
</dbReference>
<keyword evidence="3" id="KW-0808">Transferase</keyword>
<dbReference type="CDD" id="cd06127">
    <property type="entry name" value="DEDDh"/>
    <property type="match status" value="1"/>
</dbReference>
<accession>A0A173SJP7</accession>
<dbReference type="GO" id="GO:0045004">
    <property type="term" value="P:DNA replication proofreading"/>
    <property type="evidence" value="ECO:0007669"/>
    <property type="project" value="TreeGrafter"/>
</dbReference>
<organism evidence="3 5">
    <name type="scientific">Roseburia intestinalis</name>
    <dbReference type="NCBI Taxonomy" id="166486"/>
    <lineage>
        <taxon>Bacteria</taxon>
        <taxon>Bacillati</taxon>
        <taxon>Bacillota</taxon>
        <taxon>Clostridia</taxon>
        <taxon>Lachnospirales</taxon>
        <taxon>Lachnospiraceae</taxon>
        <taxon>Roseburia</taxon>
    </lineage>
</organism>
<feature type="domain" description="Exonuclease" evidence="2">
    <location>
        <begin position="16"/>
        <end position="183"/>
    </location>
</feature>
<dbReference type="RefSeq" id="WP_055193555.1">
    <property type="nucleotide sequence ID" value="NZ_CABIYH010000006.1"/>
</dbReference>
<keyword evidence="1" id="KW-0540">Nuclease</keyword>
<dbReference type="InterPro" id="IPR013498">
    <property type="entry name" value="Topo_IA_Znf"/>
</dbReference>